<dbReference type="Proteomes" id="UP001601521">
    <property type="component" value="Unassembled WGS sequence"/>
</dbReference>
<protein>
    <recommendedName>
        <fullName evidence="4">WXG100 family type VII secretion target</fullName>
    </recommendedName>
</protein>
<feature type="compositionally biased region" description="Gly residues" evidence="1">
    <location>
        <begin position="328"/>
        <end position="367"/>
    </location>
</feature>
<feature type="compositionally biased region" description="Gly residues" evidence="1">
    <location>
        <begin position="381"/>
        <end position="395"/>
    </location>
</feature>
<evidence type="ECO:0000256" key="1">
    <source>
        <dbReference type="SAM" id="MobiDB-lite"/>
    </source>
</evidence>
<proteinExistence type="predicted"/>
<reference evidence="2 3" key="1">
    <citation type="submission" date="2024-10" db="EMBL/GenBank/DDBJ databases">
        <title>The Natural Products Discovery Center: Release of the First 8490 Sequenced Strains for Exploring Actinobacteria Biosynthetic Diversity.</title>
        <authorList>
            <person name="Kalkreuter E."/>
            <person name="Kautsar S.A."/>
            <person name="Yang D."/>
            <person name="Bader C.D."/>
            <person name="Teijaro C.N."/>
            <person name="Fluegel L."/>
            <person name="Davis C.M."/>
            <person name="Simpson J.R."/>
            <person name="Lauterbach L."/>
            <person name="Steele A.D."/>
            <person name="Gui C."/>
            <person name="Meng S."/>
            <person name="Li G."/>
            <person name="Viehrig K."/>
            <person name="Ye F."/>
            <person name="Su P."/>
            <person name="Kiefer A.F."/>
            <person name="Nichols A."/>
            <person name="Cepeda A.J."/>
            <person name="Yan W."/>
            <person name="Fan B."/>
            <person name="Jiang Y."/>
            <person name="Adhikari A."/>
            <person name="Zheng C.-J."/>
            <person name="Schuster L."/>
            <person name="Cowan T.M."/>
            <person name="Smanski M.J."/>
            <person name="Chevrette M.G."/>
            <person name="De Carvalho L.P.S."/>
            <person name="Shen B."/>
        </authorList>
    </citation>
    <scope>NUCLEOTIDE SEQUENCE [LARGE SCALE GENOMIC DNA]</scope>
    <source>
        <strain evidence="2 3">NPDC004550</strain>
    </source>
</reference>
<feature type="region of interest" description="Disordered" evidence="1">
    <location>
        <begin position="211"/>
        <end position="411"/>
    </location>
</feature>
<sequence>MGSDNQPDPLATLSLLLPVNPQAAKNRDSAGQAQHGAQQIQQGVHHQSTDPPYIKDLEHWEKLEHADIYKMVNSIKPDMMHDHAKIWSDIAAALGGGLFGLNISIQKELSDGFHGQFAGAAADAAKKFIQQATDVQEVITAVGARIHAAAYGAEAAKLAVPSPDGGSVQAVGGATALFQDLGAAAPAPAIHSGTSKDELRQQAIEAMRNNYDPTYRPAGDGVPTFVPVDAPGGDGTNIPNSGLSTSGNGISNPGNPGGPNSVGGEHKPGDSTGKTDPDASQQTDPASASPSGQSSNQPGSQNASNPATSSLPGSDTRPSGFDSTNAAGYGGGGPGSGVGSYGTHGGSGGAQSGGPGRSIPGVSGGGNPTAASAFGARPGQPGLGGMPGMGGMGGAGKKDEPEREHKTPDYLIMDREEELLGRRERTLPEAIGADAPAAQFRPDDEGRQR</sequence>
<gene>
    <name evidence="2" type="ORF">ACFYTH_03725</name>
</gene>
<keyword evidence="3" id="KW-1185">Reference proteome</keyword>
<feature type="region of interest" description="Disordered" evidence="1">
    <location>
        <begin position="427"/>
        <end position="449"/>
    </location>
</feature>
<feature type="compositionally biased region" description="Polar residues" evidence="1">
    <location>
        <begin position="306"/>
        <end position="326"/>
    </location>
</feature>
<evidence type="ECO:0008006" key="4">
    <source>
        <dbReference type="Google" id="ProtNLM"/>
    </source>
</evidence>
<organism evidence="2 3">
    <name type="scientific">Nocardia africana</name>
    <dbReference type="NCBI Taxonomy" id="134964"/>
    <lineage>
        <taxon>Bacteria</taxon>
        <taxon>Bacillati</taxon>
        <taxon>Actinomycetota</taxon>
        <taxon>Actinomycetes</taxon>
        <taxon>Mycobacteriales</taxon>
        <taxon>Nocardiaceae</taxon>
        <taxon>Nocardia</taxon>
    </lineage>
</organism>
<feature type="compositionally biased region" description="Basic and acidic residues" evidence="1">
    <location>
        <begin position="264"/>
        <end position="277"/>
    </location>
</feature>
<feature type="compositionally biased region" description="Low complexity" evidence="1">
    <location>
        <begin position="30"/>
        <end position="46"/>
    </location>
</feature>
<evidence type="ECO:0000313" key="3">
    <source>
        <dbReference type="Proteomes" id="UP001601521"/>
    </source>
</evidence>
<feature type="region of interest" description="Disordered" evidence="1">
    <location>
        <begin position="23"/>
        <end position="52"/>
    </location>
</feature>
<feature type="compositionally biased region" description="Low complexity" evidence="1">
    <location>
        <begin position="285"/>
        <end position="305"/>
    </location>
</feature>
<feature type="compositionally biased region" description="Basic and acidic residues" evidence="1">
    <location>
        <begin position="396"/>
        <end position="411"/>
    </location>
</feature>
<accession>A0ABW6NBT0</accession>
<comment type="caution">
    <text evidence="2">The sequence shown here is derived from an EMBL/GenBank/DDBJ whole genome shotgun (WGS) entry which is preliminary data.</text>
</comment>
<dbReference type="Gene3D" id="1.20.1260.20">
    <property type="entry name" value="PPE superfamily"/>
    <property type="match status" value="1"/>
</dbReference>
<dbReference type="EMBL" id="JBIALX010000001">
    <property type="protein sequence ID" value="MFF0452464.1"/>
    <property type="molecule type" value="Genomic_DNA"/>
</dbReference>
<dbReference type="RefSeq" id="WP_387248887.1">
    <property type="nucleotide sequence ID" value="NZ_JBIALX010000001.1"/>
</dbReference>
<evidence type="ECO:0000313" key="2">
    <source>
        <dbReference type="EMBL" id="MFF0452464.1"/>
    </source>
</evidence>
<name>A0ABW6NBT0_9NOCA</name>
<dbReference type="InterPro" id="IPR038332">
    <property type="entry name" value="PPE_sf"/>
</dbReference>